<accession>A0A370L5B4</accession>
<evidence type="ECO:0000256" key="1">
    <source>
        <dbReference type="SAM" id="Phobius"/>
    </source>
</evidence>
<keyword evidence="3" id="KW-1185">Reference proteome</keyword>
<dbReference type="Proteomes" id="UP000255207">
    <property type="component" value="Unassembled WGS sequence"/>
</dbReference>
<evidence type="ECO:0000313" key="2">
    <source>
        <dbReference type="EMBL" id="RDJ24233.1"/>
    </source>
</evidence>
<proteinExistence type="predicted"/>
<keyword evidence="1" id="KW-0812">Transmembrane</keyword>
<keyword evidence="1" id="KW-1133">Transmembrane helix</keyword>
<protein>
    <submittedName>
        <fullName evidence="2">Uncharacterized protein</fullName>
    </submittedName>
</protein>
<sequence length="341" mass="34928">MAGTGLYVGPNGWQSWQLRAAADDPAALSQIRLREVATPERIAAEIDLALAEADTELADSFVGLAQERGIVVAPEQSQRLATLKDEALSRAVQDFGYGFFMGERVSGAGFAGALTGDVIGFGDLRDLAHEGQKLVRGEAIDNTILALAGAGLVLSAATWVSLGGGLPARGGLSIVKSASKAGKLSPALTAGLARTAASAIDRPALKASLAAAAKLDLAGARMASANLIRPAAMKSFAALGQDTGTLYAKTGQRGLRQVLNVAEDAGDIGKAAKLSSTAGSKTRAILKLLGRSALVLGGLSLTAASWLLALVGWALAVAMVAQRLGWWLGRRLMPGPKRQAA</sequence>
<keyword evidence="1" id="KW-0472">Membrane</keyword>
<feature type="transmembrane region" description="Helical" evidence="1">
    <location>
        <begin position="293"/>
        <end position="321"/>
    </location>
</feature>
<reference evidence="3" key="1">
    <citation type="submission" date="2018-07" db="EMBL/GenBank/DDBJ databases">
        <authorList>
            <person name="Safronova V.I."/>
            <person name="Chirak E.R."/>
            <person name="Sazanova A.L."/>
        </authorList>
    </citation>
    <scope>NUCLEOTIDE SEQUENCE [LARGE SCALE GENOMIC DNA]</scope>
    <source>
        <strain evidence="3">RCAM04685</strain>
    </source>
</reference>
<evidence type="ECO:0000313" key="3">
    <source>
        <dbReference type="Proteomes" id="UP000255207"/>
    </source>
</evidence>
<organism evidence="2 3">
    <name type="scientific">Bosea caraganae</name>
    <dbReference type="NCBI Taxonomy" id="2763117"/>
    <lineage>
        <taxon>Bacteria</taxon>
        <taxon>Pseudomonadati</taxon>
        <taxon>Pseudomonadota</taxon>
        <taxon>Alphaproteobacteria</taxon>
        <taxon>Hyphomicrobiales</taxon>
        <taxon>Boseaceae</taxon>
        <taxon>Bosea</taxon>
    </lineage>
</organism>
<name>A0A370L5B4_9HYPH</name>
<comment type="caution">
    <text evidence="2">The sequence shown here is derived from an EMBL/GenBank/DDBJ whole genome shotgun (WGS) entry which is preliminary data.</text>
</comment>
<dbReference type="AlphaFoldDB" id="A0A370L5B4"/>
<gene>
    <name evidence="2" type="ORF">DWE98_15130</name>
</gene>
<dbReference type="EMBL" id="QQTP01000007">
    <property type="protein sequence ID" value="RDJ24233.1"/>
    <property type="molecule type" value="Genomic_DNA"/>
</dbReference>